<dbReference type="PANTHER" id="PTHR45657">
    <property type="entry name" value="CRAL-TRIO DOMAIN-CONTAINING PROTEIN YKL091C-RELATED"/>
    <property type="match status" value="1"/>
</dbReference>
<feature type="signal peptide" evidence="1">
    <location>
        <begin position="1"/>
        <end position="19"/>
    </location>
</feature>
<feature type="domain" description="CRAL-TRIO" evidence="2">
    <location>
        <begin position="147"/>
        <end position="317"/>
    </location>
</feature>
<dbReference type="CDD" id="cd00170">
    <property type="entry name" value="SEC14"/>
    <property type="match status" value="1"/>
</dbReference>
<dbReference type="EMBL" id="HBGO01013522">
    <property type="protein sequence ID" value="CAD9334382.1"/>
    <property type="molecule type" value="Transcribed_RNA"/>
</dbReference>
<proteinExistence type="predicted"/>
<feature type="chain" id="PRO_5030608023" description="CRAL-TRIO domain-containing protein" evidence="1">
    <location>
        <begin position="20"/>
        <end position="358"/>
    </location>
</feature>
<dbReference type="InterPro" id="IPR051026">
    <property type="entry name" value="PI/PC_transfer"/>
</dbReference>
<evidence type="ECO:0000256" key="1">
    <source>
        <dbReference type="SAM" id="SignalP"/>
    </source>
</evidence>
<dbReference type="SUPFAM" id="SSF52087">
    <property type="entry name" value="CRAL/TRIO domain"/>
    <property type="match status" value="1"/>
</dbReference>
<dbReference type="PROSITE" id="PS50191">
    <property type="entry name" value="CRAL_TRIO"/>
    <property type="match status" value="1"/>
</dbReference>
<sequence length="358" mass="40254">MRASISLMCYGGLVLSVYGGGMTPRRICVCTEEVGNGGKAKHEKAIDLISTTMSIRGGHSPPEMGTMHPSYSGLPPPPSAEFAEAQISGSVVSPPMHDVSVENVDVPTRFLLAAKGDPIAGNVRYQETLAWRNCHGIDNILFEPNHHFDVIKRNWPHFFHLRGYMNEPVYYELPPKMNLPAMRAAGVTLDILLRHYAMVTEFMWQYVERSESGKSIYIIDLEGMRLFDFAGEVIDFVKKASSFTSQHYPERAGTVFVINVPSFFHLIWKVIKPMLDPVTRQKIFILRGKEEIHNALKSKIPIENIPPEYGGRSMPLGQSPEERMLKDLMYHNNNPKYHDASSCQFCNLFPVPLGYGPA</sequence>
<evidence type="ECO:0000313" key="3">
    <source>
        <dbReference type="EMBL" id="CAD9334382.1"/>
    </source>
</evidence>
<name>A0A7S1ZBV7_TRICV</name>
<dbReference type="InterPro" id="IPR036865">
    <property type="entry name" value="CRAL-TRIO_dom_sf"/>
</dbReference>
<keyword evidence="1" id="KW-0732">Signal</keyword>
<organism evidence="3">
    <name type="scientific">Trieres chinensis</name>
    <name type="common">Marine centric diatom</name>
    <name type="synonym">Odontella sinensis</name>
    <dbReference type="NCBI Taxonomy" id="1514140"/>
    <lineage>
        <taxon>Eukaryota</taxon>
        <taxon>Sar</taxon>
        <taxon>Stramenopiles</taxon>
        <taxon>Ochrophyta</taxon>
        <taxon>Bacillariophyta</taxon>
        <taxon>Mediophyceae</taxon>
        <taxon>Biddulphiophycidae</taxon>
        <taxon>Eupodiscales</taxon>
        <taxon>Parodontellaceae</taxon>
        <taxon>Trieres</taxon>
    </lineage>
</organism>
<dbReference type="Gene3D" id="3.40.525.10">
    <property type="entry name" value="CRAL-TRIO lipid binding domain"/>
    <property type="match status" value="1"/>
</dbReference>
<accession>A0A7S1ZBV7</accession>
<dbReference type="SMART" id="SM00516">
    <property type="entry name" value="SEC14"/>
    <property type="match status" value="1"/>
</dbReference>
<reference evidence="3" key="1">
    <citation type="submission" date="2021-01" db="EMBL/GenBank/DDBJ databases">
        <authorList>
            <person name="Corre E."/>
            <person name="Pelletier E."/>
            <person name="Niang G."/>
            <person name="Scheremetjew M."/>
            <person name="Finn R."/>
            <person name="Kale V."/>
            <person name="Holt S."/>
            <person name="Cochrane G."/>
            <person name="Meng A."/>
            <person name="Brown T."/>
            <person name="Cohen L."/>
        </authorList>
    </citation>
    <scope>NUCLEOTIDE SEQUENCE</scope>
    <source>
        <strain evidence="3">Grunow 1884</strain>
    </source>
</reference>
<dbReference type="InterPro" id="IPR001251">
    <property type="entry name" value="CRAL-TRIO_dom"/>
</dbReference>
<dbReference type="AlphaFoldDB" id="A0A7S1ZBV7"/>
<dbReference type="Pfam" id="PF00650">
    <property type="entry name" value="CRAL_TRIO"/>
    <property type="match status" value="1"/>
</dbReference>
<dbReference type="PANTHER" id="PTHR45657:SF61">
    <property type="entry name" value="CRAL-TRIO DOMAIN-CONTAINING PROTEIN"/>
    <property type="match status" value="1"/>
</dbReference>
<evidence type="ECO:0000259" key="2">
    <source>
        <dbReference type="PROSITE" id="PS50191"/>
    </source>
</evidence>
<protein>
    <recommendedName>
        <fullName evidence="2">CRAL-TRIO domain-containing protein</fullName>
    </recommendedName>
</protein>
<gene>
    <name evidence="3" type="ORF">OSIN01602_LOCUS7601</name>
</gene>